<organism evidence="2 3">
    <name type="scientific">Sediminicoccus rosea</name>
    <dbReference type="NCBI Taxonomy" id="1225128"/>
    <lineage>
        <taxon>Bacteria</taxon>
        <taxon>Pseudomonadati</taxon>
        <taxon>Pseudomonadota</taxon>
        <taxon>Alphaproteobacteria</taxon>
        <taxon>Acetobacterales</taxon>
        <taxon>Roseomonadaceae</taxon>
        <taxon>Sediminicoccus</taxon>
    </lineage>
</organism>
<sequence>MRRFLLSAPVLLAAGLSIQPAAAQRSGVYAVEGRGADGTAYQGSATLTATGPQTWRMTWRVAGETTNGIALTVGKLLVIGYVAGRETGVVAYEVMEDGRLVGRWTQGREGGVGTEVLTPR</sequence>
<keyword evidence="3" id="KW-1185">Reference proteome</keyword>
<evidence type="ECO:0000313" key="3">
    <source>
        <dbReference type="Proteomes" id="UP001305521"/>
    </source>
</evidence>
<evidence type="ECO:0000256" key="1">
    <source>
        <dbReference type="SAM" id="SignalP"/>
    </source>
</evidence>
<keyword evidence="1" id="KW-0732">Signal</keyword>
<evidence type="ECO:0000313" key="2">
    <source>
        <dbReference type="EMBL" id="WPB87320.1"/>
    </source>
</evidence>
<proteinExistence type="predicted"/>
<feature type="signal peptide" evidence="1">
    <location>
        <begin position="1"/>
        <end position="23"/>
    </location>
</feature>
<gene>
    <name evidence="2" type="ORF">R9Z33_10650</name>
</gene>
<name>A0ABZ0PP55_9PROT</name>
<feature type="chain" id="PRO_5046920769" evidence="1">
    <location>
        <begin position="24"/>
        <end position="120"/>
    </location>
</feature>
<dbReference type="Proteomes" id="UP001305521">
    <property type="component" value="Chromosome"/>
</dbReference>
<protein>
    <submittedName>
        <fullName evidence="2">Uncharacterized protein</fullName>
    </submittedName>
</protein>
<dbReference type="RefSeq" id="WP_318651273.1">
    <property type="nucleotide sequence ID" value="NZ_CP137852.1"/>
</dbReference>
<accession>A0ABZ0PP55</accession>
<reference evidence="2 3" key="1">
    <citation type="submission" date="2023-11" db="EMBL/GenBank/DDBJ databases">
        <title>Arctic aerobic anoxygenic photoheterotroph Sediminicoccus rosea KRV36 adapts its photosynthesis to long days of polar summer.</title>
        <authorList>
            <person name="Tomasch J."/>
            <person name="Kopejtka K."/>
            <person name="Bily T."/>
            <person name="Gardiner A.T."/>
            <person name="Gardian Z."/>
            <person name="Shivaramu S."/>
            <person name="Koblizek M."/>
            <person name="Engelhardt F."/>
            <person name="Kaftan D."/>
        </authorList>
    </citation>
    <scope>NUCLEOTIDE SEQUENCE [LARGE SCALE GENOMIC DNA]</scope>
    <source>
        <strain evidence="2 3">R-30</strain>
    </source>
</reference>
<dbReference type="EMBL" id="CP137852">
    <property type="protein sequence ID" value="WPB87320.1"/>
    <property type="molecule type" value="Genomic_DNA"/>
</dbReference>